<dbReference type="Proteomes" id="UP000273145">
    <property type="component" value="Chromosome"/>
</dbReference>
<name>A0A3S8RUH7_9BACL</name>
<dbReference type="PANTHER" id="PTHR39178:SF1">
    <property type="entry name" value="RIBOSOMAL-PROCESSING CYSTEINE PROTEASE PRP"/>
    <property type="match status" value="1"/>
</dbReference>
<evidence type="ECO:0000256" key="2">
    <source>
        <dbReference type="ARBA" id="ARBA00022670"/>
    </source>
</evidence>
<dbReference type="AlphaFoldDB" id="A0A3S8RUH7"/>
<evidence type="ECO:0000256" key="5">
    <source>
        <dbReference type="ARBA" id="ARBA00044503"/>
    </source>
</evidence>
<keyword evidence="2 7" id="KW-0645">Protease</keyword>
<evidence type="ECO:0000256" key="3">
    <source>
        <dbReference type="ARBA" id="ARBA00022801"/>
    </source>
</evidence>
<evidence type="ECO:0000256" key="1">
    <source>
        <dbReference type="ARBA" id="ARBA00022517"/>
    </source>
</evidence>
<evidence type="ECO:0000313" key="7">
    <source>
        <dbReference type="EMBL" id="AZK46504.1"/>
    </source>
</evidence>
<gene>
    <name evidence="7" type="ORF">EIM92_10270</name>
</gene>
<dbReference type="CDD" id="cd16332">
    <property type="entry name" value="Prp-like"/>
    <property type="match status" value="1"/>
</dbReference>
<dbReference type="GO" id="GO:0008234">
    <property type="term" value="F:cysteine-type peptidase activity"/>
    <property type="evidence" value="ECO:0007669"/>
    <property type="project" value="UniProtKB-KW"/>
</dbReference>
<dbReference type="InterPro" id="IPR036764">
    <property type="entry name" value="Peptidase_Prp_sf"/>
</dbReference>
<sequence>MISVSILRRKDNDIHGFKVEGHAHYAEPGQDIVCAGVSAVTVGTVNSIESLTGIVMDSKMKNGFLNANLPHVEQPKALEQAQLLLASMVVMLQSIELSYGEYIQIQDVII</sequence>
<reference evidence="7 8" key="1">
    <citation type="submission" date="2018-11" db="EMBL/GenBank/DDBJ databases">
        <title>Genome sequencing of Paenibacillus lentus DSM25539(T).</title>
        <authorList>
            <person name="Kook J.-K."/>
            <person name="Park S.-N."/>
            <person name="Lim Y.K."/>
        </authorList>
    </citation>
    <scope>NUCLEOTIDE SEQUENCE [LARGE SCALE GENOMIC DNA]</scope>
    <source>
        <strain evidence="7 8">DSM 25539</strain>
    </source>
</reference>
<keyword evidence="3" id="KW-0378">Hydrolase</keyword>
<dbReference type="GO" id="GO:0006508">
    <property type="term" value="P:proteolysis"/>
    <property type="evidence" value="ECO:0007669"/>
    <property type="project" value="UniProtKB-KW"/>
</dbReference>
<keyword evidence="4" id="KW-0788">Thiol protease</keyword>
<dbReference type="PANTHER" id="PTHR39178">
    <property type="entry name" value="HYPOTHETICAL RIBOSOME-ASSOCIATED PROTEIN"/>
    <property type="match status" value="1"/>
</dbReference>
<evidence type="ECO:0000313" key="8">
    <source>
        <dbReference type="Proteomes" id="UP000273145"/>
    </source>
</evidence>
<dbReference type="Pfam" id="PF04327">
    <property type="entry name" value="Peptidase_Prp"/>
    <property type="match status" value="1"/>
</dbReference>
<dbReference type="GO" id="GO:0042254">
    <property type="term" value="P:ribosome biogenesis"/>
    <property type="evidence" value="ECO:0007669"/>
    <property type="project" value="UniProtKB-KW"/>
</dbReference>
<keyword evidence="1" id="KW-0690">Ribosome biogenesis</keyword>
<evidence type="ECO:0000256" key="6">
    <source>
        <dbReference type="ARBA" id="ARBA00044538"/>
    </source>
</evidence>
<dbReference type="KEGG" id="plen:EIM92_10270"/>
<dbReference type="SUPFAM" id="SSF118010">
    <property type="entry name" value="TM1457-like"/>
    <property type="match status" value="1"/>
</dbReference>
<comment type="similarity">
    <text evidence="5">Belongs to the Prp family.</text>
</comment>
<organism evidence="7 8">
    <name type="scientific">Paenibacillus lentus</name>
    <dbReference type="NCBI Taxonomy" id="1338368"/>
    <lineage>
        <taxon>Bacteria</taxon>
        <taxon>Bacillati</taxon>
        <taxon>Bacillota</taxon>
        <taxon>Bacilli</taxon>
        <taxon>Bacillales</taxon>
        <taxon>Paenibacillaceae</taxon>
        <taxon>Paenibacillus</taxon>
    </lineage>
</organism>
<keyword evidence="8" id="KW-1185">Reference proteome</keyword>
<protein>
    <recommendedName>
        <fullName evidence="6">Ribosomal processing cysteine protease Prp</fullName>
    </recommendedName>
</protein>
<dbReference type="OrthoDB" id="48998at2"/>
<dbReference type="RefSeq" id="WP_125082562.1">
    <property type="nucleotide sequence ID" value="NZ_CP034248.1"/>
</dbReference>
<evidence type="ECO:0000256" key="4">
    <source>
        <dbReference type="ARBA" id="ARBA00022807"/>
    </source>
</evidence>
<dbReference type="InterPro" id="IPR007422">
    <property type="entry name" value="Peptidase_Prp"/>
</dbReference>
<accession>A0A3S8RUH7</accession>
<dbReference type="EMBL" id="CP034248">
    <property type="protein sequence ID" value="AZK46504.1"/>
    <property type="molecule type" value="Genomic_DNA"/>
</dbReference>
<proteinExistence type="inferred from homology"/>
<dbReference type="Gene3D" id="3.30.70.1490">
    <property type="entry name" value="Cysteine protease Prp"/>
    <property type="match status" value="1"/>
</dbReference>